<dbReference type="Gene3D" id="2.40.30.170">
    <property type="match status" value="1"/>
</dbReference>
<dbReference type="Gene3D" id="2.40.50.100">
    <property type="match status" value="1"/>
</dbReference>
<dbReference type="PANTHER" id="PTHR32347:SF23">
    <property type="entry name" value="BLL5650 PROTEIN"/>
    <property type="match status" value="1"/>
</dbReference>
<protein>
    <recommendedName>
        <fullName evidence="4">Multidrug resistance protein MdtA-like barrel-sandwich hybrid domain-containing protein</fullName>
    </recommendedName>
</protein>
<comment type="caution">
    <text evidence="5">The sequence shown here is derived from an EMBL/GenBank/DDBJ whole genome shotgun (WGS) entry which is preliminary data.</text>
</comment>
<dbReference type="InterPro" id="IPR058625">
    <property type="entry name" value="MdtA-like_BSH"/>
</dbReference>
<dbReference type="AlphaFoldDB" id="A0A2W5EUR9"/>
<comment type="subcellular location">
    <subcellularLocation>
        <location evidence="1">Cell envelope</location>
    </subcellularLocation>
</comment>
<feature type="coiled-coil region" evidence="3">
    <location>
        <begin position="119"/>
        <end position="157"/>
    </location>
</feature>
<sequence>MKRFFYILSVSTFLFSCKSEKPTHDASGTFEATEVVISAEASGKLQSFKVMEGDQLTAGQYLGNIDSMQLYYQKIAAQTSEKGTKVRRPDLSIQIAATKEQLAKAEFERNRILRLLADKAATQKQLDDIDSQIKVLKESISAQTNSLTTNINALNEEGKVYNVKTEQINDLLEKSRLINPISGTVLNKYAEENEVVSTGHPLYKIADIHNMILRIYIVENQLNQIKLGQKVKVYINTTGKQQKVYPGSISWIASKAEFTPKTIQTQEERQNLVYAVKIDVPNADSLIKIGMYGDVDFK</sequence>
<evidence type="ECO:0000256" key="1">
    <source>
        <dbReference type="ARBA" id="ARBA00004196"/>
    </source>
</evidence>
<evidence type="ECO:0000256" key="3">
    <source>
        <dbReference type="SAM" id="Coils"/>
    </source>
</evidence>
<dbReference type="EMBL" id="QFOI01000182">
    <property type="protein sequence ID" value="PZP47741.1"/>
    <property type="molecule type" value="Genomic_DNA"/>
</dbReference>
<accession>A0A2W5EUR9</accession>
<proteinExistence type="predicted"/>
<organism evidence="5 6">
    <name type="scientific">Pseudopedobacter saltans</name>
    <dbReference type="NCBI Taxonomy" id="151895"/>
    <lineage>
        <taxon>Bacteria</taxon>
        <taxon>Pseudomonadati</taxon>
        <taxon>Bacteroidota</taxon>
        <taxon>Sphingobacteriia</taxon>
        <taxon>Sphingobacteriales</taxon>
        <taxon>Sphingobacteriaceae</taxon>
        <taxon>Pseudopedobacter</taxon>
    </lineage>
</organism>
<dbReference type="Proteomes" id="UP000249645">
    <property type="component" value="Unassembled WGS sequence"/>
</dbReference>
<gene>
    <name evidence="5" type="ORF">DI598_10695</name>
</gene>
<evidence type="ECO:0000313" key="5">
    <source>
        <dbReference type="EMBL" id="PZP47741.1"/>
    </source>
</evidence>
<evidence type="ECO:0000256" key="2">
    <source>
        <dbReference type="ARBA" id="ARBA00023054"/>
    </source>
</evidence>
<dbReference type="SUPFAM" id="SSF111369">
    <property type="entry name" value="HlyD-like secretion proteins"/>
    <property type="match status" value="1"/>
</dbReference>
<dbReference type="PANTHER" id="PTHR32347">
    <property type="entry name" value="EFFLUX SYSTEM COMPONENT YKNX-RELATED"/>
    <property type="match status" value="1"/>
</dbReference>
<reference evidence="5 6" key="1">
    <citation type="submission" date="2017-11" db="EMBL/GenBank/DDBJ databases">
        <title>Infants hospitalized years apart are colonized by the same room-sourced microbial strains.</title>
        <authorList>
            <person name="Brooks B."/>
            <person name="Olm M.R."/>
            <person name="Firek B.A."/>
            <person name="Baker R."/>
            <person name="Thomas B.C."/>
            <person name="Morowitz M.J."/>
            <person name="Banfield J.F."/>
        </authorList>
    </citation>
    <scope>NUCLEOTIDE SEQUENCE [LARGE SCALE GENOMIC DNA]</scope>
    <source>
        <strain evidence="5">S2_009_000_R2_76</strain>
    </source>
</reference>
<dbReference type="Pfam" id="PF25917">
    <property type="entry name" value="BSH_RND"/>
    <property type="match status" value="1"/>
</dbReference>
<keyword evidence="2 3" id="KW-0175">Coiled coil</keyword>
<feature type="domain" description="Multidrug resistance protein MdtA-like barrel-sandwich hybrid" evidence="4">
    <location>
        <begin position="35"/>
        <end position="202"/>
    </location>
</feature>
<dbReference type="PROSITE" id="PS51257">
    <property type="entry name" value="PROKAR_LIPOPROTEIN"/>
    <property type="match status" value="1"/>
</dbReference>
<evidence type="ECO:0000259" key="4">
    <source>
        <dbReference type="Pfam" id="PF25917"/>
    </source>
</evidence>
<dbReference type="GO" id="GO:0030313">
    <property type="term" value="C:cell envelope"/>
    <property type="evidence" value="ECO:0007669"/>
    <property type="project" value="UniProtKB-SubCell"/>
</dbReference>
<dbReference type="InterPro" id="IPR050465">
    <property type="entry name" value="UPF0194_transport"/>
</dbReference>
<name>A0A2W5EUR9_9SPHI</name>
<evidence type="ECO:0000313" key="6">
    <source>
        <dbReference type="Proteomes" id="UP000249645"/>
    </source>
</evidence>